<accession>A0ABW9YL48</accession>
<reference evidence="1 2" key="1">
    <citation type="journal article" date="2017" name="Int. J. Syst. Evol. Microbiol.">
        <title>Photobacterium alginatilyticum sp. nov., a marine bacterium isolated from bottom seawater.</title>
        <authorList>
            <person name="Wang X."/>
            <person name="Wang Y."/>
            <person name="Yang X."/>
            <person name="Sun H."/>
            <person name="Li B."/>
            <person name="Zhang X.H."/>
        </authorList>
    </citation>
    <scope>NUCLEOTIDE SEQUENCE [LARGE SCALE GENOMIC DNA]</scope>
    <source>
        <strain evidence="1 2">P03D4</strain>
    </source>
</reference>
<protein>
    <submittedName>
        <fullName evidence="1">Uncharacterized protein</fullName>
    </submittedName>
</protein>
<gene>
    <name evidence="1" type="ORF">EIZ48_18775</name>
</gene>
<comment type="caution">
    <text evidence="1">The sequence shown here is derived from an EMBL/GenBank/DDBJ whole genome shotgun (WGS) entry which is preliminary data.</text>
</comment>
<organism evidence="1 2">
    <name type="scientific">Photobacterium alginatilyticum</name>
    <dbReference type="NCBI Taxonomy" id="1775171"/>
    <lineage>
        <taxon>Bacteria</taxon>
        <taxon>Pseudomonadati</taxon>
        <taxon>Pseudomonadota</taxon>
        <taxon>Gammaproteobacteria</taxon>
        <taxon>Vibrionales</taxon>
        <taxon>Vibrionaceae</taxon>
        <taxon>Photobacterium</taxon>
    </lineage>
</organism>
<dbReference type="EMBL" id="RSEJ01000021">
    <property type="protein sequence ID" value="NBI54567.1"/>
    <property type="molecule type" value="Genomic_DNA"/>
</dbReference>
<evidence type="ECO:0000313" key="2">
    <source>
        <dbReference type="Proteomes" id="UP000738517"/>
    </source>
</evidence>
<dbReference type="Proteomes" id="UP000738517">
    <property type="component" value="Unassembled WGS sequence"/>
</dbReference>
<sequence length="186" mass="22062">MKNDISFEENHSFSDLVPDYDIRKFVLSCNMTKSAIVNAFCLVFEKESDLKEQWEDIADVLNYEYLSTNETTEFERWNNYLIFVITGEASLETKYEIENDKFYMRKLVIELSTESEEMLKEKTIAFLNNRLLLRNFDLSNNSFNNDKWKESLGEYSKSITSENITFGRDRISKDARVDWINRMLGQ</sequence>
<proteinExistence type="predicted"/>
<name>A0ABW9YL48_9GAMM</name>
<dbReference type="RefSeq" id="WP_160654654.1">
    <property type="nucleotide sequence ID" value="NZ_RSEJ01000021.1"/>
</dbReference>
<dbReference type="Pfam" id="PF20289">
    <property type="entry name" value="MComp1"/>
    <property type="match status" value="1"/>
</dbReference>
<keyword evidence="2" id="KW-1185">Reference proteome</keyword>
<evidence type="ECO:0000313" key="1">
    <source>
        <dbReference type="EMBL" id="NBI54567.1"/>
    </source>
</evidence>
<dbReference type="InterPro" id="IPR046905">
    <property type="entry name" value="ABC-3C_MC1"/>
</dbReference>